<dbReference type="Gene3D" id="1.20.1250.20">
    <property type="entry name" value="MFS general substrate transporter like domains"/>
    <property type="match status" value="1"/>
</dbReference>
<protein>
    <recommendedName>
        <fullName evidence="7">Major facilitator superfamily (MFS) profile domain-containing protein</fullName>
    </recommendedName>
</protein>
<dbReference type="EnsemblMetazoa" id="G16917.1">
    <property type="protein sequence ID" value="G16917.1:cds"/>
    <property type="gene ID" value="G16917"/>
</dbReference>
<feature type="domain" description="Major facilitator superfamily (MFS) profile" evidence="7">
    <location>
        <begin position="75"/>
        <end position="541"/>
    </location>
</feature>
<dbReference type="PROSITE" id="PS50850">
    <property type="entry name" value="MFS"/>
    <property type="match status" value="1"/>
</dbReference>
<evidence type="ECO:0000256" key="4">
    <source>
        <dbReference type="ARBA" id="ARBA00022989"/>
    </source>
</evidence>
<evidence type="ECO:0000313" key="9">
    <source>
        <dbReference type="Proteomes" id="UP000005408"/>
    </source>
</evidence>
<dbReference type="Pfam" id="PF07690">
    <property type="entry name" value="MFS_1"/>
    <property type="match status" value="1"/>
</dbReference>
<feature type="transmembrane region" description="Helical" evidence="6">
    <location>
        <begin position="73"/>
        <end position="97"/>
    </location>
</feature>
<reference evidence="8" key="1">
    <citation type="submission" date="2022-08" db="UniProtKB">
        <authorList>
            <consortium name="EnsemblMetazoa"/>
        </authorList>
    </citation>
    <scope>IDENTIFICATION</scope>
    <source>
        <strain evidence="8">05x7-T-G4-1.051#20</strain>
    </source>
</reference>
<keyword evidence="3 6" id="KW-0812">Transmembrane</keyword>
<name>A0A8W8J6A8_MAGGI</name>
<feature type="transmembrane region" description="Helical" evidence="6">
    <location>
        <begin position="163"/>
        <end position="187"/>
    </location>
</feature>
<organism evidence="8 9">
    <name type="scientific">Magallana gigas</name>
    <name type="common">Pacific oyster</name>
    <name type="synonym">Crassostrea gigas</name>
    <dbReference type="NCBI Taxonomy" id="29159"/>
    <lineage>
        <taxon>Eukaryota</taxon>
        <taxon>Metazoa</taxon>
        <taxon>Spiralia</taxon>
        <taxon>Lophotrochozoa</taxon>
        <taxon>Mollusca</taxon>
        <taxon>Bivalvia</taxon>
        <taxon>Autobranchia</taxon>
        <taxon>Pteriomorphia</taxon>
        <taxon>Ostreida</taxon>
        <taxon>Ostreoidea</taxon>
        <taxon>Ostreidae</taxon>
        <taxon>Magallana</taxon>
    </lineage>
</organism>
<comment type="subcellular location">
    <subcellularLocation>
        <location evidence="1">Membrane</location>
        <topology evidence="1">Multi-pass membrane protein</topology>
    </subcellularLocation>
</comment>
<dbReference type="AlphaFoldDB" id="A0A8W8J6A8"/>
<dbReference type="InterPro" id="IPR036259">
    <property type="entry name" value="MFS_trans_sf"/>
</dbReference>
<proteinExistence type="predicted"/>
<keyword evidence="4 6" id="KW-1133">Transmembrane helix</keyword>
<evidence type="ECO:0000256" key="5">
    <source>
        <dbReference type="ARBA" id="ARBA00023136"/>
    </source>
</evidence>
<dbReference type="GO" id="GO:0022857">
    <property type="term" value="F:transmembrane transporter activity"/>
    <property type="evidence" value="ECO:0007669"/>
    <property type="project" value="InterPro"/>
</dbReference>
<evidence type="ECO:0000256" key="6">
    <source>
        <dbReference type="SAM" id="Phobius"/>
    </source>
</evidence>
<dbReference type="SUPFAM" id="SSF103473">
    <property type="entry name" value="MFS general substrate transporter"/>
    <property type="match status" value="1"/>
</dbReference>
<keyword evidence="9" id="KW-1185">Reference proteome</keyword>
<accession>A0A8W8J6A8</accession>
<dbReference type="GO" id="GO:0016020">
    <property type="term" value="C:membrane"/>
    <property type="evidence" value="ECO:0007669"/>
    <property type="project" value="UniProtKB-SubCell"/>
</dbReference>
<dbReference type="PANTHER" id="PTHR23511:SF34">
    <property type="entry name" value="SYNAPTIC VESICLE GLYCOPROTEIN 2"/>
    <property type="match status" value="1"/>
</dbReference>
<evidence type="ECO:0000256" key="1">
    <source>
        <dbReference type="ARBA" id="ARBA00004141"/>
    </source>
</evidence>
<feature type="transmembrane region" description="Helical" evidence="6">
    <location>
        <begin position="141"/>
        <end position="157"/>
    </location>
</feature>
<sequence>MTPICNITRVGFRPICFSPTLFWYELSSRKQIDQEMEYQRLIDNQDERDVEETGSETLYEDALKQTGYGRFHWLVLFLCGWAVSSDAIEVLSVSFMLPSAQKDLDMSSVDKGWLNAIIFVGMMIGGYFWGSLADRHGRRTVLLGSLTVNGLGGLVSSTSQVFWLFLLARFISGIGVGGSIPVIFSYFTEFQPKDRRGKMISALATFWMFGNIIAAGLAWSVIPRDIGYHSASFKYNSWRIFVALCTIPSLTSAVFFIFMPESPKFLLTIGQNRKALSVLKFIHKKNKQPSSYKVTSLVLDPDHRPIHLTHQDTGCVSSISRNLKSLASISGELFRPPLLRSSVIMLIINFTLSFGYYGLWMWFPELFSRVEKYGGSPCDHHVGPPNRTTNSTGAMDKDWIYFSGFLTALSNLPGNLLTIYLMDQLGRKLLLSSSMVASGVCVFFIPLVRDKWQNLGVSCLFGAVSTVGWNALDVLSTELFPTNVRSTSMGIQTGVGRIAAIFGNVIFGELVDVHCSIPMILVSGLLVFGGLTSIRLPSTVRTDIH</sequence>
<dbReference type="PROSITE" id="PS00217">
    <property type="entry name" value="SUGAR_TRANSPORT_2"/>
    <property type="match status" value="1"/>
</dbReference>
<keyword evidence="2" id="KW-0813">Transport</keyword>
<dbReference type="InterPro" id="IPR020846">
    <property type="entry name" value="MFS_dom"/>
</dbReference>
<keyword evidence="5 6" id="KW-0472">Membrane</keyword>
<feature type="transmembrane region" description="Helical" evidence="6">
    <location>
        <begin position="199"/>
        <end position="220"/>
    </location>
</feature>
<dbReference type="InterPro" id="IPR011701">
    <property type="entry name" value="MFS"/>
</dbReference>
<feature type="transmembrane region" description="Helical" evidence="6">
    <location>
        <begin position="112"/>
        <end position="129"/>
    </location>
</feature>
<evidence type="ECO:0000313" key="8">
    <source>
        <dbReference type="EnsemblMetazoa" id="G16917.1:cds"/>
    </source>
</evidence>
<dbReference type="PROSITE" id="PS00216">
    <property type="entry name" value="SUGAR_TRANSPORT_1"/>
    <property type="match status" value="1"/>
</dbReference>
<dbReference type="Proteomes" id="UP000005408">
    <property type="component" value="Unassembled WGS sequence"/>
</dbReference>
<dbReference type="PANTHER" id="PTHR23511">
    <property type="entry name" value="SYNAPTIC VESICLE GLYCOPROTEIN 2"/>
    <property type="match status" value="1"/>
</dbReference>
<dbReference type="FunFam" id="1.20.1250.20:FF:000232">
    <property type="entry name" value="Organic cation/carnitine transporter 7"/>
    <property type="match status" value="1"/>
</dbReference>
<evidence type="ECO:0000256" key="3">
    <source>
        <dbReference type="ARBA" id="ARBA00022692"/>
    </source>
</evidence>
<dbReference type="InterPro" id="IPR005829">
    <property type="entry name" value="Sugar_transporter_CS"/>
</dbReference>
<evidence type="ECO:0000259" key="7">
    <source>
        <dbReference type="PROSITE" id="PS50850"/>
    </source>
</evidence>
<feature type="transmembrane region" description="Helical" evidence="6">
    <location>
        <begin position="240"/>
        <end position="259"/>
    </location>
</feature>
<feature type="transmembrane region" description="Helical" evidence="6">
    <location>
        <begin position="343"/>
        <end position="363"/>
    </location>
</feature>
<feature type="transmembrane region" description="Helical" evidence="6">
    <location>
        <begin position="517"/>
        <end position="536"/>
    </location>
</feature>
<evidence type="ECO:0000256" key="2">
    <source>
        <dbReference type="ARBA" id="ARBA00022448"/>
    </source>
</evidence>
<feature type="transmembrane region" description="Helical" evidence="6">
    <location>
        <begin position="429"/>
        <end position="448"/>
    </location>
</feature>
<feature type="transmembrane region" description="Helical" evidence="6">
    <location>
        <begin position="399"/>
        <end position="422"/>
    </location>
</feature>